<evidence type="ECO:0000313" key="3">
    <source>
        <dbReference type="Proteomes" id="UP000031465"/>
    </source>
</evidence>
<dbReference type="PATRIC" id="fig|362787.3.peg.1002"/>
<sequence>MSINFETIKNQAVDYCKHFSKQAGQVAGSTKNYGIKFFKGANEFFKKIFNIFQENIEKSLRIARKYAEKNLKVLKEYTVKGLNIAKSLSAKGLNLARKSPAIIQDKTRKIVAFSSAKLHNPHYACPVVVITNIILLQIVFKAVDLLYDKVQETCIREENLTKDQKDKKDLAFLALAIASLVGLHTTFKRILKPNISVSKYALVCIATSCAQIGFQLLRAEFRQS</sequence>
<comment type="caution">
    <text evidence="2">The sequence shown here is derived from an EMBL/GenBank/DDBJ whole genome shotgun (WGS) entry which is preliminary data.</text>
</comment>
<evidence type="ECO:0008006" key="4">
    <source>
        <dbReference type="Google" id="ProtNLM"/>
    </source>
</evidence>
<feature type="transmembrane region" description="Helical" evidence="1">
    <location>
        <begin position="170"/>
        <end position="187"/>
    </location>
</feature>
<dbReference type="Proteomes" id="UP000031465">
    <property type="component" value="Unassembled WGS sequence"/>
</dbReference>
<protein>
    <recommendedName>
        <fullName evidence="4">Transmembrane protein</fullName>
    </recommendedName>
</protein>
<dbReference type="EMBL" id="JSAN01000064">
    <property type="protein sequence ID" value="KIC72053.1"/>
    <property type="molecule type" value="Genomic_DNA"/>
</dbReference>
<dbReference type="RefSeq" id="WP_039358096.1">
    <property type="nucleotide sequence ID" value="NZ_JSAN01000064.1"/>
</dbReference>
<evidence type="ECO:0000256" key="1">
    <source>
        <dbReference type="SAM" id="Phobius"/>
    </source>
</evidence>
<keyword evidence="1" id="KW-0472">Membrane</keyword>
<evidence type="ECO:0000313" key="2">
    <source>
        <dbReference type="EMBL" id="KIC72053.1"/>
    </source>
</evidence>
<reference evidence="2 3" key="1">
    <citation type="journal article" date="2014" name="Mol. Biol. Evol.">
        <title>Massive expansion of Ubiquitination-related gene families within the Chlamydiae.</title>
        <authorList>
            <person name="Domman D."/>
            <person name="Collingro A."/>
            <person name="Lagkouvardos I."/>
            <person name="Gehre L."/>
            <person name="Weinmaier T."/>
            <person name="Rattei T."/>
            <person name="Subtil A."/>
            <person name="Horn M."/>
        </authorList>
    </citation>
    <scope>NUCLEOTIDE SEQUENCE [LARGE SCALE GENOMIC DNA]</scope>
    <source>
        <strain evidence="2 3">EI2</strain>
    </source>
</reference>
<gene>
    <name evidence="2" type="ORF">DB44_CR00050</name>
</gene>
<keyword evidence="1" id="KW-1133">Transmembrane helix</keyword>
<organism evidence="2 3">
    <name type="scientific">Candidatus Protochlamydia amoebophila</name>
    <dbReference type="NCBI Taxonomy" id="362787"/>
    <lineage>
        <taxon>Bacteria</taxon>
        <taxon>Pseudomonadati</taxon>
        <taxon>Chlamydiota</taxon>
        <taxon>Chlamydiia</taxon>
        <taxon>Parachlamydiales</taxon>
        <taxon>Parachlamydiaceae</taxon>
        <taxon>Candidatus Protochlamydia</taxon>
    </lineage>
</organism>
<feature type="transmembrane region" description="Helical" evidence="1">
    <location>
        <begin position="199"/>
        <end position="217"/>
    </location>
</feature>
<name>A0A0C1HB83_9BACT</name>
<accession>A0A0C1HB83</accession>
<proteinExistence type="predicted"/>
<keyword evidence="1" id="KW-0812">Transmembrane</keyword>
<dbReference type="AlphaFoldDB" id="A0A0C1HB83"/>